<name>A0A0A9H2L5_ARUDO</name>
<organism evidence="1">
    <name type="scientific">Arundo donax</name>
    <name type="common">Giant reed</name>
    <name type="synonym">Donax arundinaceus</name>
    <dbReference type="NCBI Taxonomy" id="35708"/>
    <lineage>
        <taxon>Eukaryota</taxon>
        <taxon>Viridiplantae</taxon>
        <taxon>Streptophyta</taxon>
        <taxon>Embryophyta</taxon>
        <taxon>Tracheophyta</taxon>
        <taxon>Spermatophyta</taxon>
        <taxon>Magnoliopsida</taxon>
        <taxon>Liliopsida</taxon>
        <taxon>Poales</taxon>
        <taxon>Poaceae</taxon>
        <taxon>PACMAD clade</taxon>
        <taxon>Arundinoideae</taxon>
        <taxon>Arundineae</taxon>
        <taxon>Arundo</taxon>
    </lineage>
</organism>
<dbReference type="AlphaFoldDB" id="A0A0A9H2L5"/>
<sequence>MVLNFFAFLKRRINSSVPLALPHSLDQYGLQLVLPMVGLSTSVKLMEPCSWLIPSVANRSNSPH</sequence>
<accession>A0A0A9H2L5</accession>
<proteinExistence type="predicted"/>
<reference evidence="1" key="2">
    <citation type="journal article" date="2015" name="Data Brief">
        <title>Shoot transcriptome of the giant reed, Arundo donax.</title>
        <authorList>
            <person name="Barrero R.A."/>
            <person name="Guerrero F.D."/>
            <person name="Moolhuijzen P."/>
            <person name="Goolsby J.A."/>
            <person name="Tidwell J."/>
            <person name="Bellgard S.E."/>
            <person name="Bellgard M.I."/>
        </authorList>
    </citation>
    <scope>NUCLEOTIDE SEQUENCE</scope>
    <source>
        <tissue evidence="1">Shoot tissue taken approximately 20 cm above the soil surface</tissue>
    </source>
</reference>
<reference evidence="1" key="1">
    <citation type="submission" date="2014-09" db="EMBL/GenBank/DDBJ databases">
        <authorList>
            <person name="Magalhaes I.L.F."/>
            <person name="Oliveira U."/>
            <person name="Santos F.R."/>
            <person name="Vidigal T.H.D.A."/>
            <person name="Brescovit A.D."/>
            <person name="Santos A.J."/>
        </authorList>
    </citation>
    <scope>NUCLEOTIDE SEQUENCE</scope>
    <source>
        <tissue evidence="1">Shoot tissue taken approximately 20 cm above the soil surface</tissue>
    </source>
</reference>
<dbReference type="EMBL" id="GBRH01166884">
    <property type="protein sequence ID" value="JAE31012.1"/>
    <property type="molecule type" value="Transcribed_RNA"/>
</dbReference>
<protein>
    <submittedName>
        <fullName evidence="1">Uncharacterized protein</fullName>
    </submittedName>
</protein>
<evidence type="ECO:0000313" key="1">
    <source>
        <dbReference type="EMBL" id="JAE31012.1"/>
    </source>
</evidence>